<organism evidence="1 2">
    <name type="scientific">Carnobacterium inhibens</name>
    <dbReference type="NCBI Taxonomy" id="147709"/>
    <lineage>
        <taxon>Bacteria</taxon>
        <taxon>Bacillati</taxon>
        <taxon>Bacillota</taxon>
        <taxon>Bacilli</taxon>
        <taxon>Lactobacillales</taxon>
        <taxon>Carnobacteriaceae</taxon>
        <taxon>Carnobacterium</taxon>
    </lineage>
</organism>
<protein>
    <submittedName>
        <fullName evidence="1">Uncharacterized protein</fullName>
    </submittedName>
</protein>
<dbReference type="EMBL" id="WNJQ01000001">
    <property type="protein sequence ID" value="MBC9824573.1"/>
    <property type="molecule type" value="Genomic_DNA"/>
</dbReference>
<reference evidence="1 2" key="1">
    <citation type="journal article" date="2020" name="Microorganisms">
        <title>New Insight into Antimicrobial Compounds from Food and Marine-Sourced Carnobacterium Species through Phenotype and Genome Analyses.</title>
        <authorList>
            <person name="Begrem S."/>
            <person name="Ivaniuk F."/>
            <person name="Gigout-Chevalier F."/>
            <person name="Kolypczuk L."/>
            <person name="Bonnetot S."/>
            <person name="Leroi F."/>
            <person name="Grovel O."/>
            <person name="Delbarre-Ladrat C."/>
            <person name="Passerini D."/>
        </authorList>
    </citation>
    <scope>NUCLEOTIDE SEQUENCE [LARGE SCALE GENOMIC DNA]</scope>
    <source>
        <strain evidence="1 2">MIP2551</strain>
    </source>
</reference>
<evidence type="ECO:0000313" key="2">
    <source>
        <dbReference type="Proteomes" id="UP000638836"/>
    </source>
</evidence>
<proteinExistence type="predicted"/>
<comment type="caution">
    <text evidence="1">The sequence shown here is derived from an EMBL/GenBank/DDBJ whole genome shotgun (WGS) entry which is preliminary data.</text>
</comment>
<keyword evidence="2" id="KW-1185">Reference proteome</keyword>
<name>A0ABR7TAL7_9LACT</name>
<accession>A0ABR7TAL7</accession>
<dbReference type="Proteomes" id="UP000638836">
    <property type="component" value="Unassembled WGS sequence"/>
</dbReference>
<evidence type="ECO:0000313" key="1">
    <source>
        <dbReference type="EMBL" id="MBC9824573.1"/>
    </source>
</evidence>
<dbReference type="RefSeq" id="WP_187948518.1">
    <property type="nucleotide sequence ID" value="NZ_WNJQ01000001.1"/>
</dbReference>
<sequence length="103" mass="12323">MKVLKEGMWKRPLEAADLLERKGCDNFTLLEDNIKTGGRLYEIWWYSYQDKNHILAKGKLFPYPLHFFLLEKGDTFEVTHFKQYIETGKIKEQDSVLFKQICF</sequence>
<gene>
    <name evidence="1" type="ORF">GLO26_01850</name>
</gene>